<comment type="pathway">
    <text evidence="2">Carbohydrate degradation; glycolysis; pyruvate from D-glyceraldehyde 3-phosphate: step 5/5.</text>
</comment>
<evidence type="ECO:0000256" key="13">
    <source>
        <dbReference type="SAM" id="MobiDB-lite"/>
    </source>
</evidence>
<dbReference type="Pfam" id="PF00224">
    <property type="entry name" value="PK"/>
    <property type="match status" value="2"/>
</dbReference>
<evidence type="ECO:0000313" key="15">
    <source>
        <dbReference type="EMBL" id="OHV33185.1"/>
    </source>
</evidence>
<dbReference type="PANTHER" id="PTHR11817">
    <property type="entry name" value="PYRUVATE KINASE"/>
    <property type="match status" value="1"/>
</dbReference>
<dbReference type="GO" id="GO:0005524">
    <property type="term" value="F:ATP binding"/>
    <property type="evidence" value="ECO:0007669"/>
    <property type="project" value="UniProtKB-KW"/>
</dbReference>
<dbReference type="EMBL" id="MBLM01000134">
    <property type="protein sequence ID" value="OHV33185.1"/>
    <property type="molecule type" value="Genomic_DNA"/>
</dbReference>
<comment type="similarity">
    <text evidence="3">Belongs to the pyruvate kinase family.</text>
</comment>
<dbReference type="SUPFAM" id="SSF50800">
    <property type="entry name" value="PK beta-barrel domain-like"/>
    <property type="match status" value="1"/>
</dbReference>
<feature type="region of interest" description="Disordered" evidence="13">
    <location>
        <begin position="347"/>
        <end position="366"/>
    </location>
</feature>
<evidence type="ECO:0000256" key="5">
    <source>
        <dbReference type="ARBA" id="ARBA00022679"/>
    </source>
</evidence>
<keyword evidence="11" id="KW-0324">Glycolysis</keyword>
<dbReference type="InterPro" id="IPR015793">
    <property type="entry name" value="Pyrv_Knase_brl"/>
</dbReference>
<dbReference type="InterPro" id="IPR011037">
    <property type="entry name" value="Pyrv_Knase-like_insert_dom_sf"/>
</dbReference>
<keyword evidence="8" id="KW-0418">Kinase</keyword>
<keyword evidence="5" id="KW-0808">Transferase</keyword>
<feature type="domain" description="Pyruvate kinase barrel" evidence="14">
    <location>
        <begin position="127"/>
        <end position="211"/>
    </location>
</feature>
<dbReference type="SUPFAM" id="SSF51621">
    <property type="entry name" value="Phosphoenolpyruvate/pyruvate domain"/>
    <property type="match status" value="1"/>
</dbReference>
<protein>
    <recommendedName>
        <fullName evidence="4">pyruvate kinase</fullName>
        <ecNumber evidence="4">2.7.1.40</ecNumber>
    </recommendedName>
</protein>
<evidence type="ECO:0000256" key="10">
    <source>
        <dbReference type="ARBA" id="ARBA00022842"/>
    </source>
</evidence>
<dbReference type="EC" id="2.7.1.40" evidence="4"/>
<keyword evidence="6" id="KW-0479">Metal-binding</keyword>
<evidence type="ECO:0000256" key="9">
    <source>
        <dbReference type="ARBA" id="ARBA00022840"/>
    </source>
</evidence>
<dbReference type="AlphaFoldDB" id="A0A1S1QIW2"/>
<dbReference type="InterPro" id="IPR015806">
    <property type="entry name" value="Pyrv_Knase_insert_dom_sf"/>
</dbReference>
<keyword evidence="7" id="KW-0547">Nucleotide-binding</keyword>
<sequence length="629" mass="67475">MLLDELTGILADLRRAERARSADVERVHPRHRRSARNMVHYLALRGRDLRPVQEELARRGLSSLGRCEPCVEATLRAVVDVLRGQLRPGSPAEAVDGDRVPTYDEGWDRIEANAGELLGPPPPRHSVRIMVTLPSEAAGDAALVHRLVARGMNVARINTAHDGPREWRAMAAHVRAAAQELGRTCLVSVDLAGPKVRTGPLDPGPQVVRLRPVRDLRGAAVTPATAELVAVPDGERDAVDAPVADSRDGVVRVPVLGAGDWLARLRVGDELTLRDARSSRRRLRVVAVGSGPAEHPTVTVEAWKTTCLETGLEVRHGDERCTVGPLPRRAPYHLVRQGDVLRLTRDLSPRAARPGGTAPDDPAGPASMGCTFPAVFDAVRPQDPVSLDDGKIAGVVEAVDPEGIDVRVLRASGRGAKLRADKGVNLPETRLPHEGLTGDDRDALAVAVEIADLVAISFVRGGVDVEQALEAISAAGRGHDLGLVLKIETTEGFENLPGLLLAALRAPLAGVMIARGDLAVEGGYQRLAELQEEILWLATAAHVPTIWATEVLDTLAKTGTPARAEITDAAMGQRAECVMLNKGPHIDEAITALDDILGRMAGHQQKKTPLLRPLRSWLGFGSVTHHRRT</sequence>
<reference evidence="16" key="1">
    <citation type="submission" date="2016-07" db="EMBL/GenBank/DDBJ databases">
        <title>Sequence Frankia sp. strain CcI1.17.</title>
        <authorList>
            <person name="Ghodhbane-Gtari F."/>
            <person name="Swanson E."/>
            <person name="Gueddou A."/>
            <person name="Morris K."/>
            <person name="Hezbri K."/>
            <person name="Ktari A."/>
            <person name="Nouioui I."/>
            <person name="Abebe-Akele F."/>
            <person name="Simpson S."/>
            <person name="Thomas K."/>
            <person name="Gtari M."/>
            <person name="Tisa L.S."/>
            <person name="Hurst S."/>
        </authorList>
    </citation>
    <scope>NUCLEOTIDE SEQUENCE [LARGE SCALE GENOMIC DNA]</scope>
    <source>
        <strain evidence="16">Cc1.17</strain>
    </source>
</reference>
<dbReference type="Proteomes" id="UP000179627">
    <property type="component" value="Unassembled WGS sequence"/>
</dbReference>
<evidence type="ECO:0000256" key="4">
    <source>
        <dbReference type="ARBA" id="ARBA00012142"/>
    </source>
</evidence>
<dbReference type="InterPro" id="IPR015813">
    <property type="entry name" value="Pyrv/PenolPyrv_kinase-like_dom"/>
</dbReference>
<name>A0A1S1QIW2_9ACTN</name>
<evidence type="ECO:0000256" key="12">
    <source>
        <dbReference type="ARBA" id="ARBA00023317"/>
    </source>
</evidence>
<comment type="cofactor">
    <cofactor evidence="1">
        <name>K(+)</name>
        <dbReference type="ChEBI" id="CHEBI:29103"/>
    </cofactor>
</comment>
<feature type="compositionally biased region" description="Low complexity" evidence="13">
    <location>
        <begin position="351"/>
        <end position="366"/>
    </location>
</feature>
<feature type="domain" description="Pyruvate kinase barrel" evidence="14">
    <location>
        <begin position="366"/>
        <end position="581"/>
    </location>
</feature>
<dbReference type="InterPro" id="IPR040442">
    <property type="entry name" value="Pyrv_kinase-like_dom_sf"/>
</dbReference>
<dbReference type="NCBIfam" id="NF011314">
    <property type="entry name" value="PRK14725.1"/>
    <property type="match status" value="1"/>
</dbReference>
<organism evidence="15 16">
    <name type="scientific">Parafrankia colletiae</name>
    <dbReference type="NCBI Taxonomy" id="573497"/>
    <lineage>
        <taxon>Bacteria</taxon>
        <taxon>Bacillati</taxon>
        <taxon>Actinomycetota</taxon>
        <taxon>Actinomycetes</taxon>
        <taxon>Frankiales</taxon>
        <taxon>Frankiaceae</taxon>
        <taxon>Parafrankia</taxon>
    </lineage>
</organism>
<keyword evidence="9" id="KW-0067">ATP-binding</keyword>
<evidence type="ECO:0000313" key="16">
    <source>
        <dbReference type="Proteomes" id="UP000179627"/>
    </source>
</evidence>
<evidence type="ECO:0000256" key="8">
    <source>
        <dbReference type="ARBA" id="ARBA00022777"/>
    </source>
</evidence>
<dbReference type="GO" id="GO:0004743">
    <property type="term" value="F:pyruvate kinase activity"/>
    <property type="evidence" value="ECO:0007669"/>
    <property type="project" value="UniProtKB-EC"/>
</dbReference>
<dbReference type="GO" id="GO:0030955">
    <property type="term" value="F:potassium ion binding"/>
    <property type="evidence" value="ECO:0007669"/>
    <property type="project" value="InterPro"/>
</dbReference>
<comment type="caution">
    <text evidence="15">The sequence shown here is derived from an EMBL/GenBank/DDBJ whole genome shotgun (WGS) entry which is preliminary data.</text>
</comment>
<keyword evidence="10" id="KW-0460">Magnesium</keyword>
<dbReference type="GO" id="GO:0000287">
    <property type="term" value="F:magnesium ion binding"/>
    <property type="evidence" value="ECO:0007669"/>
    <property type="project" value="InterPro"/>
</dbReference>
<evidence type="ECO:0000256" key="1">
    <source>
        <dbReference type="ARBA" id="ARBA00001958"/>
    </source>
</evidence>
<dbReference type="Gene3D" id="3.20.20.60">
    <property type="entry name" value="Phosphoenolpyruvate-binding domains"/>
    <property type="match status" value="2"/>
</dbReference>
<evidence type="ECO:0000256" key="7">
    <source>
        <dbReference type="ARBA" id="ARBA00022741"/>
    </source>
</evidence>
<dbReference type="UniPathway" id="UPA00109">
    <property type="reaction ID" value="UER00188"/>
</dbReference>
<keyword evidence="16" id="KW-1185">Reference proteome</keyword>
<gene>
    <name evidence="15" type="ORF">CC117_23595</name>
</gene>
<evidence type="ECO:0000256" key="6">
    <source>
        <dbReference type="ARBA" id="ARBA00022723"/>
    </source>
</evidence>
<evidence type="ECO:0000256" key="2">
    <source>
        <dbReference type="ARBA" id="ARBA00004997"/>
    </source>
</evidence>
<evidence type="ECO:0000256" key="11">
    <source>
        <dbReference type="ARBA" id="ARBA00023152"/>
    </source>
</evidence>
<dbReference type="Gene3D" id="2.40.33.10">
    <property type="entry name" value="PK beta-barrel domain-like"/>
    <property type="match status" value="2"/>
</dbReference>
<evidence type="ECO:0000259" key="14">
    <source>
        <dbReference type="Pfam" id="PF00224"/>
    </source>
</evidence>
<dbReference type="GO" id="GO:0016301">
    <property type="term" value="F:kinase activity"/>
    <property type="evidence" value="ECO:0007669"/>
    <property type="project" value="UniProtKB-KW"/>
</dbReference>
<keyword evidence="12" id="KW-0670">Pyruvate</keyword>
<dbReference type="InterPro" id="IPR001697">
    <property type="entry name" value="Pyr_Knase"/>
</dbReference>
<proteinExistence type="inferred from homology"/>
<accession>A0A1S1QIW2</accession>
<evidence type="ECO:0000256" key="3">
    <source>
        <dbReference type="ARBA" id="ARBA00008663"/>
    </source>
</evidence>